<evidence type="ECO:0000259" key="10">
    <source>
        <dbReference type="PROSITE" id="PS50112"/>
    </source>
</evidence>
<dbReference type="SMART" id="SM00388">
    <property type="entry name" value="HisKA"/>
    <property type="match status" value="1"/>
</dbReference>
<dbReference type="Pfam" id="PF00512">
    <property type="entry name" value="HisKA"/>
    <property type="match status" value="1"/>
</dbReference>
<dbReference type="Pfam" id="PF02518">
    <property type="entry name" value="HATPase_c"/>
    <property type="match status" value="1"/>
</dbReference>
<dbReference type="GO" id="GO:0000155">
    <property type="term" value="F:phosphorelay sensor kinase activity"/>
    <property type="evidence" value="ECO:0007669"/>
    <property type="project" value="InterPro"/>
</dbReference>
<dbReference type="SMART" id="SM00387">
    <property type="entry name" value="HATPase_c"/>
    <property type="match status" value="1"/>
</dbReference>
<dbReference type="InterPro" id="IPR003594">
    <property type="entry name" value="HATPase_dom"/>
</dbReference>
<keyword evidence="6" id="KW-0418">Kinase</keyword>
<evidence type="ECO:0000259" key="9">
    <source>
        <dbReference type="PROSITE" id="PS50109"/>
    </source>
</evidence>
<dbReference type="InterPro" id="IPR005467">
    <property type="entry name" value="His_kinase_dom"/>
</dbReference>
<dbReference type="CDD" id="cd00082">
    <property type="entry name" value="HisKA"/>
    <property type="match status" value="1"/>
</dbReference>
<dbReference type="SMART" id="SM00091">
    <property type="entry name" value="PAS"/>
    <property type="match status" value="1"/>
</dbReference>
<dbReference type="SUPFAM" id="SSF55874">
    <property type="entry name" value="ATPase domain of HSP90 chaperone/DNA topoisomerase II/histidine kinase"/>
    <property type="match status" value="1"/>
</dbReference>
<feature type="domain" description="Histidine kinase" evidence="9">
    <location>
        <begin position="145"/>
        <end position="364"/>
    </location>
</feature>
<evidence type="ECO:0000313" key="12">
    <source>
        <dbReference type="Proteomes" id="UP000286997"/>
    </source>
</evidence>
<dbReference type="PRINTS" id="PR00344">
    <property type="entry name" value="BCTRLSENSOR"/>
</dbReference>
<dbReference type="CDD" id="cd00130">
    <property type="entry name" value="PAS"/>
    <property type="match status" value="1"/>
</dbReference>
<protein>
    <recommendedName>
        <fullName evidence="2">histidine kinase</fullName>
        <ecNumber evidence="2">2.7.13.3</ecNumber>
    </recommendedName>
</protein>
<evidence type="ECO:0000256" key="6">
    <source>
        <dbReference type="ARBA" id="ARBA00022777"/>
    </source>
</evidence>
<dbReference type="SUPFAM" id="SSF47384">
    <property type="entry name" value="Homodimeric domain of signal transducing histidine kinase"/>
    <property type="match status" value="1"/>
</dbReference>
<comment type="catalytic activity">
    <reaction evidence="1">
        <text>ATP + protein L-histidine = ADP + protein N-phospho-L-histidine.</text>
        <dbReference type="EC" id="2.7.13.3"/>
    </reaction>
</comment>
<dbReference type="OrthoDB" id="9796100at2"/>
<evidence type="ECO:0000256" key="3">
    <source>
        <dbReference type="ARBA" id="ARBA00022553"/>
    </source>
</evidence>
<comment type="caution">
    <text evidence="11">The sequence shown here is derived from an EMBL/GenBank/DDBJ whole genome shotgun (WGS) entry which is preliminary data.</text>
</comment>
<dbReference type="EC" id="2.7.13.3" evidence="2"/>
<dbReference type="InterPro" id="IPR003661">
    <property type="entry name" value="HisK_dim/P_dom"/>
</dbReference>
<keyword evidence="12" id="KW-1185">Reference proteome</keyword>
<dbReference type="Gene3D" id="3.30.565.10">
    <property type="entry name" value="Histidine kinase-like ATPase, C-terminal domain"/>
    <property type="match status" value="1"/>
</dbReference>
<dbReference type="Pfam" id="PF13426">
    <property type="entry name" value="PAS_9"/>
    <property type="match status" value="1"/>
</dbReference>
<keyword evidence="8" id="KW-0902">Two-component regulatory system</keyword>
<feature type="domain" description="PAS" evidence="10">
    <location>
        <begin position="11"/>
        <end position="59"/>
    </location>
</feature>
<evidence type="ECO:0000256" key="4">
    <source>
        <dbReference type="ARBA" id="ARBA00022679"/>
    </source>
</evidence>
<dbReference type="InterPro" id="IPR000014">
    <property type="entry name" value="PAS"/>
</dbReference>
<keyword evidence="5" id="KW-0547">Nucleotide-binding</keyword>
<reference evidence="11 12" key="1">
    <citation type="submission" date="2019-01" db="EMBL/GenBank/DDBJ databases">
        <authorList>
            <person name="Chen W.-M."/>
        </authorList>
    </citation>
    <scope>NUCLEOTIDE SEQUENCE [LARGE SCALE GENOMIC DNA]</scope>
    <source>
        <strain evidence="11 12">TER-1</strain>
    </source>
</reference>
<evidence type="ECO:0000256" key="8">
    <source>
        <dbReference type="ARBA" id="ARBA00023012"/>
    </source>
</evidence>
<dbReference type="PANTHER" id="PTHR43065">
    <property type="entry name" value="SENSOR HISTIDINE KINASE"/>
    <property type="match status" value="1"/>
</dbReference>
<dbReference type="EMBL" id="SACP01000001">
    <property type="protein sequence ID" value="RVU21871.1"/>
    <property type="molecule type" value="Genomic_DNA"/>
</dbReference>
<dbReference type="PROSITE" id="PS50109">
    <property type="entry name" value="HIS_KIN"/>
    <property type="match status" value="1"/>
</dbReference>
<dbReference type="AlphaFoldDB" id="A0A3S2WGR9"/>
<dbReference type="PROSITE" id="PS50112">
    <property type="entry name" value="PAS"/>
    <property type="match status" value="1"/>
</dbReference>
<proteinExistence type="predicted"/>
<dbReference type="InterPro" id="IPR004358">
    <property type="entry name" value="Sig_transdc_His_kin-like_C"/>
</dbReference>
<dbReference type="GO" id="GO:0005524">
    <property type="term" value="F:ATP binding"/>
    <property type="evidence" value="ECO:0007669"/>
    <property type="project" value="UniProtKB-KW"/>
</dbReference>
<gene>
    <name evidence="11" type="ORF">EOE48_02145</name>
</gene>
<evidence type="ECO:0000256" key="2">
    <source>
        <dbReference type="ARBA" id="ARBA00012438"/>
    </source>
</evidence>
<keyword evidence="3" id="KW-0597">Phosphoprotein</keyword>
<keyword evidence="7" id="KW-0067">ATP-binding</keyword>
<dbReference type="PANTHER" id="PTHR43065:SF46">
    <property type="entry name" value="C4-DICARBOXYLATE TRANSPORT SENSOR PROTEIN DCTB"/>
    <property type="match status" value="1"/>
</dbReference>
<dbReference type="SUPFAM" id="SSF55785">
    <property type="entry name" value="PYP-like sensor domain (PAS domain)"/>
    <property type="match status" value="1"/>
</dbReference>
<name>A0A3S2WGR9_9HYPH</name>
<dbReference type="Gene3D" id="1.10.287.130">
    <property type="match status" value="1"/>
</dbReference>
<organism evidence="11 12">
    <name type="scientific">Methylobacterium oryzihabitans</name>
    <dbReference type="NCBI Taxonomy" id="2499852"/>
    <lineage>
        <taxon>Bacteria</taxon>
        <taxon>Pseudomonadati</taxon>
        <taxon>Pseudomonadota</taxon>
        <taxon>Alphaproteobacteria</taxon>
        <taxon>Hyphomicrobiales</taxon>
        <taxon>Methylobacteriaceae</taxon>
        <taxon>Methylobacterium</taxon>
    </lineage>
</organism>
<dbReference type="Gene3D" id="3.30.450.20">
    <property type="entry name" value="PAS domain"/>
    <property type="match status" value="1"/>
</dbReference>
<keyword evidence="4" id="KW-0808">Transferase</keyword>
<evidence type="ECO:0000313" key="11">
    <source>
        <dbReference type="EMBL" id="RVU21871.1"/>
    </source>
</evidence>
<dbReference type="InterPro" id="IPR035965">
    <property type="entry name" value="PAS-like_dom_sf"/>
</dbReference>
<evidence type="ECO:0000256" key="7">
    <source>
        <dbReference type="ARBA" id="ARBA00022840"/>
    </source>
</evidence>
<dbReference type="InterPro" id="IPR036097">
    <property type="entry name" value="HisK_dim/P_sf"/>
</dbReference>
<accession>A0A3S2WGR9</accession>
<dbReference type="RefSeq" id="WP_127727113.1">
    <property type="nucleotide sequence ID" value="NZ_SACP01000001.1"/>
</dbReference>
<dbReference type="Proteomes" id="UP000286997">
    <property type="component" value="Unassembled WGS sequence"/>
</dbReference>
<sequence>MPDLRAPDETPDATLRAALAAAPLPSVLLDPAGAACPVVYANPAALALTGETEAEWCGRGLPDLGADREGQAALRVLVAAGGPGRTEALIRRGDGATLWAGLHLSPVPGAGLLLGQWVELSRARDLEAALAQAQRRETLGQLTNGVAHEFNNLLQILVGYVDGLKRRLGDHPDPFVQRALLRSTDAAERASTLTRHLLAFSRKHRPEPRPVDLARLLADYAPRARDLLGPGIVLDIRAEPGLWTACVDPIQTELILQIVLANARDAMPEGGSVALSAANHGGEGLAEDGTLGRHVVLTAVDTGTGMAPEVLARALEPFFTTREPGRGTGLAILNALVKRQNGTVILRSGVGTGTLLRLTFPAVEEAAPRRAVVRTAAVEITRKDAAL</sequence>
<dbReference type="InterPro" id="IPR036890">
    <property type="entry name" value="HATPase_C_sf"/>
</dbReference>
<evidence type="ECO:0000256" key="1">
    <source>
        <dbReference type="ARBA" id="ARBA00000085"/>
    </source>
</evidence>
<evidence type="ECO:0000256" key="5">
    <source>
        <dbReference type="ARBA" id="ARBA00022741"/>
    </source>
</evidence>